<dbReference type="PANTHER" id="PTHR36173">
    <property type="entry name" value="RIBONUCLEASE VAPC16-RELATED"/>
    <property type="match status" value="1"/>
</dbReference>
<dbReference type="Pfam" id="PF01850">
    <property type="entry name" value="PIN"/>
    <property type="match status" value="1"/>
</dbReference>
<dbReference type="KEGG" id="pgv:SL003B_3057"/>
<keyword evidence="3" id="KW-1185">Reference proteome</keyword>
<evidence type="ECO:0000313" key="3">
    <source>
        <dbReference type="Proteomes" id="UP000008130"/>
    </source>
</evidence>
<protein>
    <submittedName>
        <fullName evidence="2">PilT protein-like protein</fullName>
    </submittedName>
</protein>
<dbReference type="CDD" id="cd09872">
    <property type="entry name" value="PIN_Sll0205-like"/>
    <property type="match status" value="1"/>
</dbReference>
<dbReference type="EMBL" id="CP002568">
    <property type="protein sequence ID" value="ADZ71480.1"/>
    <property type="molecule type" value="Genomic_DNA"/>
</dbReference>
<evidence type="ECO:0000313" key="2">
    <source>
        <dbReference type="EMBL" id="ADZ71480.1"/>
    </source>
</evidence>
<evidence type="ECO:0000259" key="1">
    <source>
        <dbReference type="Pfam" id="PF01850"/>
    </source>
</evidence>
<name>F2IW95_POLGS</name>
<dbReference type="PANTHER" id="PTHR36173:SF2">
    <property type="entry name" value="RIBONUCLEASE VAPC16"/>
    <property type="match status" value="1"/>
</dbReference>
<dbReference type="Proteomes" id="UP000008130">
    <property type="component" value="Chromosome"/>
</dbReference>
<sequence>MAIKASLGKLETVDDVAARLAETGFETPPILVPHIAAVRHLPLHHRDPFDRMLIAQARVEGLTILTVDPAFRAYDVDVI</sequence>
<dbReference type="SUPFAM" id="SSF88723">
    <property type="entry name" value="PIN domain-like"/>
    <property type="match status" value="1"/>
</dbReference>
<accession>F2IW95</accession>
<dbReference type="STRING" id="991905.SL003B_3057"/>
<organism evidence="2 3">
    <name type="scientific">Polymorphum gilvum (strain LMG 25793 / CGMCC 1.9160 / SL003B-26A1)</name>
    <dbReference type="NCBI Taxonomy" id="991905"/>
    <lineage>
        <taxon>Bacteria</taxon>
        <taxon>Pseudomonadati</taxon>
        <taxon>Pseudomonadota</taxon>
        <taxon>Alphaproteobacteria</taxon>
        <taxon>Rhodobacterales</taxon>
        <taxon>Paracoccaceae</taxon>
        <taxon>Polymorphum</taxon>
    </lineage>
</organism>
<dbReference type="eggNOG" id="COG3744">
    <property type="taxonomic scope" value="Bacteria"/>
</dbReference>
<feature type="domain" description="PIN" evidence="1">
    <location>
        <begin position="7"/>
        <end position="75"/>
    </location>
</feature>
<dbReference type="PATRIC" id="fig|991905.3.peg.3141"/>
<dbReference type="InterPro" id="IPR041705">
    <property type="entry name" value="PIN_Sll0205"/>
</dbReference>
<dbReference type="HOGENOM" id="CLU_129890_0_2_5"/>
<dbReference type="InterPro" id="IPR052919">
    <property type="entry name" value="TA_system_RNase"/>
</dbReference>
<proteinExistence type="predicted"/>
<dbReference type="InterPro" id="IPR002716">
    <property type="entry name" value="PIN_dom"/>
</dbReference>
<reference evidence="2 3" key="1">
    <citation type="journal article" date="2011" name="J. Bacteriol.">
        <title>Complete genome sequence of Polymorphum gilvum SL003B-26A1T, a crude oil-degrading bacterium from oil-polluted saline soil.</title>
        <authorList>
            <person name="Li S.G."/>
            <person name="Tang Y.Q."/>
            <person name="Nie Y."/>
            <person name="Cai M."/>
            <person name="Wu X.L."/>
        </authorList>
    </citation>
    <scope>NUCLEOTIDE SEQUENCE [LARGE SCALE GENOMIC DNA]</scope>
    <source>
        <strain evidence="3">LMG 25793 / CGMCC 1.9160 / SL003B-26A1</strain>
    </source>
</reference>
<dbReference type="AlphaFoldDB" id="F2IW95"/>
<gene>
    <name evidence="2" type="ordered locus">SL003B_3057</name>
</gene>
<dbReference type="InterPro" id="IPR029060">
    <property type="entry name" value="PIN-like_dom_sf"/>
</dbReference>